<reference evidence="2 3" key="1">
    <citation type="submission" date="2020-07" db="EMBL/GenBank/DDBJ databases">
        <title>Sequencing the genomes of 1000 actinobacteria strains.</title>
        <authorList>
            <person name="Klenk H.-P."/>
        </authorList>
    </citation>
    <scope>NUCLEOTIDE SEQUENCE [LARGE SCALE GENOMIC DNA]</scope>
    <source>
        <strain evidence="2 3">DSM 42178</strain>
    </source>
</reference>
<proteinExistence type="predicted"/>
<keyword evidence="3" id="KW-1185">Reference proteome</keyword>
<feature type="coiled-coil region" evidence="1">
    <location>
        <begin position="94"/>
        <end position="171"/>
    </location>
</feature>
<evidence type="ECO:0000256" key="1">
    <source>
        <dbReference type="SAM" id="Coils"/>
    </source>
</evidence>
<dbReference type="EMBL" id="JACBZD010000001">
    <property type="protein sequence ID" value="NYI06512.1"/>
    <property type="molecule type" value="Genomic_DNA"/>
</dbReference>
<evidence type="ECO:0008006" key="4">
    <source>
        <dbReference type="Google" id="ProtNLM"/>
    </source>
</evidence>
<organism evidence="2 3">
    <name type="scientific">Allostreptomyces psammosilenae</name>
    <dbReference type="NCBI Taxonomy" id="1892865"/>
    <lineage>
        <taxon>Bacteria</taxon>
        <taxon>Bacillati</taxon>
        <taxon>Actinomycetota</taxon>
        <taxon>Actinomycetes</taxon>
        <taxon>Kitasatosporales</taxon>
        <taxon>Streptomycetaceae</taxon>
        <taxon>Allostreptomyces</taxon>
    </lineage>
</organism>
<keyword evidence="1" id="KW-0175">Coiled coil</keyword>
<evidence type="ECO:0000313" key="2">
    <source>
        <dbReference type="EMBL" id="NYI06512.1"/>
    </source>
</evidence>
<dbReference type="Gene3D" id="1.10.287.1490">
    <property type="match status" value="1"/>
</dbReference>
<name>A0A853A7U4_9ACTN</name>
<comment type="caution">
    <text evidence="2">The sequence shown here is derived from an EMBL/GenBank/DDBJ whole genome shotgun (WGS) entry which is preliminary data.</text>
</comment>
<dbReference type="AlphaFoldDB" id="A0A853A7U4"/>
<dbReference type="RefSeq" id="WP_179815081.1">
    <property type="nucleotide sequence ID" value="NZ_JACBZD010000001.1"/>
</dbReference>
<protein>
    <recommendedName>
        <fullName evidence="4">WXG100 family type VII secretion target</fullName>
    </recommendedName>
</protein>
<dbReference type="Proteomes" id="UP000567795">
    <property type="component" value="Unassembled WGS sequence"/>
</dbReference>
<sequence length="395" mass="40473">MSATAASFPGLGFDPAPGVPSSIATMVAKVSRATEVLDQCRCTLAGVSASGGLWRGEAAEAFSTTLGELPHLLDRAFESLQAVGRELDSWSTSLAALQGLARAHEADAVQLRERLRQAQANPDLNLAGQHFDTDQALADAQHRLNRAQSELDAVQGELDAVLAKGRELQAEHAYLAGRVAANIRTASETAPDEPGLLDGFLREAGEFFTSVLEIPLSMAGWIRDHANSIAAMGDVLSTLSTVVSLIGLVFDATGAGAVVGIPLSFAGAALSAAALITHGVAAEAGASGVTRTDLAMDALGSIPVAGVLSRFGASAADMSVDSAGLYVGIGDLGVQSLNISDIFADGTLGYFVPQNTRQTTMMGTAPGILATAFENAWSAGAEKDAAAAAEREAAR</sequence>
<evidence type="ECO:0000313" key="3">
    <source>
        <dbReference type="Proteomes" id="UP000567795"/>
    </source>
</evidence>
<gene>
    <name evidence="2" type="ORF">FHU37_003455</name>
</gene>
<accession>A0A853A7U4</accession>